<dbReference type="eggNOG" id="COG3069">
    <property type="taxonomic scope" value="Bacteria"/>
</dbReference>
<dbReference type="EMBL" id="AWTC01000008">
    <property type="protein sequence ID" value="EST11973.1"/>
    <property type="molecule type" value="Genomic_DNA"/>
</dbReference>
<feature type="transmembrane region" description="Helical" evidence="1">
    <location>
        <begin position="271"/>
        <end position="289"/>
    </location>
</feature>
<feature type="transmembrane region" description="Helical" evidence="1">
    <location>
        <begin position="309"/>
        <end position="335"/>
    </location>
</feature>
<keyword evidence="1" id="KW-0472">Membrane</keyword>
<feature type="transmembrane region" description="Helical" evidence="1">
    <location>
        <begin position="32"/>
        <end position="51"/>
    </location>
</feature>
<comment type="caution">
    <text evidence="2">The sequence shown here is derived from an EMBL/GenBank/DDBJ whole genome shotgun (WGS) entry which is preliminary data.</text>
</comment>
<dbReference type="AlphaFoldDB" id="V6IX74"/>
<sequence>MLFGGFFLSAGSLMLFLSHAQVIHFVTSFGEMIQMVTLFALIPILSLPIRYGHYSDEVRGLIQQKINSPKQFYALTSGISFFFSSFMNLAALPMTYQSIYSSVSQFPITNKNRYLSRAITHGYAMPLLWSPITPIVGTVLYLTGTAYSKVLPYLLLLSIGGLLLDWGTANRIPRFMNGHWQKTRKEIAVSKSGTIAGYHSAKLLHIAGAILLLNGIITLLDHYFNVSFLFLVSLIVLPFAYFWSALIGQAKPFFSGVRHHFQTYIPKMQNQFFIFLTAGFFITALRVSHADAIVTQWVDMLIQVTGLRVFLVVLPFIPFALAFIGLHPAVGLALISEALRSQVLHQSPIVVTVAMLGGAIPAFLMGPYNATLGMMSSLIDEKPFTLSNWNFSFTMLYLALLTVFVQCIYSIL</sequence>
<feature type="transmembrane region" description="Helical" evidence="1">
    <location>
        <begin position="150"/>
        <end position="167"/>
    </location>
</feature>
<dbReference type="PATRIC" id="fig|1395513.3.peg.1868"/>
<feature type="transmembrane region" description="Helical" evidence="1">
    <location>
        <begin position="226"/>
        <end position="250"/>
    </location>
</feature>
<gene>
    <name evidence="2" type="ORF">P343_09255</name>
</gene>
<keyword evidence="3" id="KW-1185">Reference proteome</keyword>
<feature type="transmembrane region" description="Helical" evidence="1">
    <location>
        <begin position="347"/>
        <end position="369"/>
    </location>
</feature>
<organism evidence="2 3">
    <name type="scientific">Sporolactobacillus laevolacticus DSM 442</name>
    <dbReference type="NCBI Taxonomy" id="1395513"/>
    <lineage>
        <taxon>Bacteria</taxon>
        <taxon>Bacillati</taxon>
        <taxon>Bacillota</taxon>
        <taxon>Bacilli</taxon>
        <taxon>Bacillales</taxon>
        <taxon>Sporolactobacillaceae</taxon>
        <taxon>Sporolactobacillus</taxon>
    </lineage>
</organism>
<feature type="transmembrane region" description="Helical" evidence="1">
    <location>
        <begin position="389"/>
        <end position="411"/>
    </location>
</feature>
<name>V6IX74_9BACL</name>
<evidence type="ECO:0008006" key="4">
    <source>
        <dbReference type="Google" id="ProtNLM"/>
    </source>
</evidence>
<accession>V6IX74</accession>
<keyword evidence="1" id="KW-0812">Transmembrane</keyword>
<feature type="transmembrane region" description="Helical" evidence="1">
    <location>
        <begin position="203"/>
        <end position="220"/>
    </location>
</feature>
<reference evidence="2 3" key="1">
    <citation type="journal article" date="2013" name="Genome Announc.">
        <title>Genome Sequence of Sporolactobacillus laevolacticus DSM442, an Efficient Polymer-Grade D-Lactate Producer from Agricultural Waste Cottonseed as a Nitrogen Source.</title>
        <authorList>
            <person name="Wang H."/>
            <person name="Wang L."/>
            <person name="Ju J."/>
            <person name="Yu B."/>
            <person name="Ma Y."/>
        </authorList>
    </citation>
    <scope>NUCLEOTIDE SEQUENCE [LARGE SCALE GENOMIC DNA]</scope>
    <source>
        <strain evidence="2 3">DSM 442</strain>
    </source>
</reference>
<evidence type="ECO:0000313" key="2">
    <source>
        <dbReference type="EMBL" id="EST11973.1"/>
    </source>
</evidence>
<feature type="transmembrane region" description="Helical" evidence="1">
    <location>
        <begin position="72"/>
        <end position="92"/>
    </location>
</feature>
<keyword evidence="1" id="KW-1133">Transmembrane helix</keyword>
<evidence type="ECO:0000313" key="3">
    <source>
        <dbReference type="Proteomes" id="UP000018296"/>
    </source>
</evidence>
<protein>
    <recommendedName>
        <fullName evidence="4">Citrate transporter</fullName>
    </recommendedName>
</protein>
<dbReference type="Proteomes" id="UP000018296">
    <property type="component" value="Unassembled WGS sequence"/>
</dbReference>
<proteinExistence type="predicted"/>
<evidence type="ECO:0000256" key="1">
    <source>
        <dbReference type="SAM" id="Phobius"/>
    </source>
</evidence>
<dbReference type="STRING" id="1395513.P343_09255"/>